<evidence type="ECO:0000256" key="2">
    <source>
        <dbReference type="ARBA" id="ARBA00022676"/>
    </source>
</evidence>
<dbReference type="PANTHER" id="PTHR48090">
    <property type="entry name" value="UNDECAPRENYL-PHOSPHATE 4-DEOXY-4-FORMAMIDO-L-ARABINOSE TRANSFERASE-RELATED"/>
    <property type="match status" value="1"/>
</dbReference>
<dbReference type="SUPFAM" id="SSF53448">
    <property type="entry name" value="Nucleotide-diphospho-sugar transferases"/>
    <property type="match status" value="1"/>
</dbReference>
<protein>
    <submittedName>
        <fullName evidence="9">Glycosyltransferase family 2 protein</fullName>
    </submittedName>
</protein>
<organism evidence="9 10">
    <name type="scientific">Apilactobacillus apinorum</name>
    <dbReference type="NCBI Taxonomy" id="1218495"/>
    <lineage>
        <taxon>Bacteria</taxon>
        <taxon>Bacillati</taxon>
        <taxon>Bacillota</taxon>
        <taxon>Bacilli</taxon>
        <taxon>Lactobacillales</taxon>
        <taxon>Lactobacillaceae</taxon>
        <taxon>Apilactobacillus</taxon>
    </lineage>
</organism>
<keyword evidence="6 7" id="KW-0472">Membrane</keyword>
<evidence type="ECO:0000256" key="6">
    <source>
        <dbReference type="ARBA" id="ARBA00023136"/>
    </source>
</evidence>
<dbReference type="Gene3D" id="3.90.550.10">
    <property type="entry name" value="Spore Coat Polysaccharide Biosynthesis Protein SpsA, Chain A"/>
    <property type="match status" value="1"/>
</dbReference>
<dbReference type="Pfam" id="PF00535">
    <property type="entry name" value="Glycos_transf_2"/>
    <property type="match status" value="1"/>
</dbReference>
<comment type="caution">
    <text evidence="9">The sequence shown here is derived from an EMBL/GenBank/DDBJ whole genome shotgun (WGS) entry which is preliminary data.</text>
</comment>
<feature type="domain" description="Glycosyltransferase 2-like" evidence="8">
    <location>
        <begin position="9"/>
        <end position="171"/>
    </location>
</feature>
<feature type="transmembrane region" description="Helical" evidence="7">
    <location>
        <begin position="233"/>
        <end position="254"/>
    </location>
</feature>
<keyword evidence="2" id="KW-0328">Glycosyltransferase</keyword>
<evidence type="ECO:0000259" key="8">
    <source>
        <dbReference type="Pfam" id="PF00535"/>
    </source>
</evidence>
<name>A0ABP9ZHK7_9LACO</name>
<sequence>MTTKINAISIVLPVFNEEDGILNTIEVLENFVSCQIETYELIFVDDGSVDSSVDIIRQAQSQYDNIKLVEFSRNFGHQLAITAGIRYATGDAVVVMDADLQDPPSVIPNMIEKWQEGYDVVYGKRLIREGESFFKLFSAKAFYRVMRKVANIDIPLDTGDFRLMDRKVVDALSKLNEPEPFVRGLVSWVGFKQTAVSYERQERTSGVTKYPLSKMLRLATDGITAFSEIPLKIVNYVGVISILAGFLYGLVTTFTGISTLTFAITLMLLLSGSIMLALGIIGDYLYRTFDASKHRPQYVVAQSYGFAKRPNNIHAMNKQHG</sequence>
<reference evidence="9 10" key="1">
    <citation type="submission" date="2024-03" db="EMBL/GenBank/DDBJ databases">
        <title>Inconsistent identification of Apilactobacillus kunkeei-related strains obtained by well-developed overall genome related indices.</title>
        <authorList>
            <person name="Maeno S."/>
            <person name="Endo A."/>
        </authorList>
    </citation>
    <scope>NUCLEOTIDE SEQUENCE [LARGE SCALE GENOMIC DNA]</scope>
    <source>
        <strain evidence="9 10">20H-10</strain>
    </source>
</reference>
<dbReference type="InterPro" id="IPR001173">
    <property type="entry name" value="Glyco_trans_2-like"/>
</dbReference>
<evidence type="ECO:0000256" key="5">
    <source>
        <dbReference type="ARBA" id="ARBA00022989"/>
    </source>
</evidence>
<dbReference type="EMBL" id="BAABVV010000033">
    <property type="protein sequence ID" value="GAA6114295.1"/>
    <property type="molecule type" value="Genomic_DNA"/>
</dbReference>
<evidence type="ECO:0000256" key="3">
    <source>
        <dbReference type="ARBA" id="ARBA00022679"/>
    </source>
</evidence>
<accession>A0ABP9ZHK7</accession>
<comment type="subcellular location">
    <subcellularLocation>
        <location evidence="1">Membrane</location>
        <topology evidence="1">Multi-pass membrane protein</topology>
    </subcellularLocation>
</comment>
<evidence type="ECO:0000256" key="7">
    <source>
        <dbReference type="SAM" id="Phobius"/>
    </source>
</evidence>
<dbReference type="CDD" id="cd04187">
    <property type="entry name" value="DPM1_like_bac"/>
    <property type="match status" value="1"/>
</dbReference>
<keyword evidence="4 7" id="KW-0812">Transmembrane</keyword>
<dbReference type="RefSeq" id="WP_353317766.1">
    <property type="nucleotide sequence ID" value="NZ_BAABVV010000033.1"/>
</dbReference>
<evidence type="ECO:0000313" key="10">
    <source>
        <dbReference type="Proteomes" id="UP001438112"/>
    </source>
</evidence>
<dbReference type="InterPro" id="IPR029044">
    <property type="entry name" value="Nucleotide-diphossugar_trans"/>
</dbReference>
<gene>
    <name evidence="9" type="ORF">AP20H10_06580</name>
</gene>
<evidence type="ECO:0000256" key="1">
    <source>
        <dbReference type="ARBA" id="ARBA00004141"/>
    </source>
</evidence>
<keyword evidence="10" id="KW-1185">Reference proteome</keyword>
<dbReference type="Proteomes" id="UP001438112">
    <property type="component" value="Unassembled WGS sequence"/>
</dbReference>
<keyword evidence="5 7" id="KW-1133">Transmembrane helix</keyword>
<proteinExistence type="predicted"/>
<evidence type="ECO:0000256" key="4">
    <source>
        <dbReference type="ARBA" id="ARBA00022692"/>
    </source>
</evidence>
<feature type="transmembrane region" description="Helical" evidence="7">
    <location>
        <begin position="260"/>
        <end position="286"/>
    </location>
</feature>
<dbReference type="InterPro" id="IPR050256">
    <property type="entry name" value="Glycosyltransferase_2"/>
</dbReference>
<dbReference type="PANTHER" id="PTHR48090:SF1">
    <property type="entry name" value="PROPHAGE BACTOPRENOL GLUCOSYL TRANSFERASE HOMOLOG"/>
    <property type="match status" value="1"/>
</dbReference>
<evidence type="ECO:0000313" key="9">
    <source>
        <dbReference type="EMBL" id="GAA6114295.1"/>
    </source>
</evidence>
<keyword evidence="3" id="KW-0808">Transferase</keyword>